<sequence>IEDAVPAGPIAAVRDSDGGGEEPRGASTDNDIATGTTAATRTQLPETKADGSMAATTTVTTATATASPLYPSVVVDGAADVVGNLAGSDREVVSPSAPGGGEAAGDLSVEAGLRQVVRLEKLRVEELDAAAGEAATAAAEMAAAAAAVPNVKLVTADGGGGGAGDEGDDGGGDGNGGRGEAGSSAAVAAAQPMDDTAVGERRGMSAPREGHVAAALMHDHHRDHNSGHDHYPPQHLQQGQRHEQRDVGGEDSVHKEDHQQLQRRKRKQRQQQHQQPAEGQRGDLYDTRSKKISKESQVDHAALLTVITLPASANRATGPPGAAPGFGARDRVTDDESTAAGGGSTSASTAADNRGFGGGGGGGGGGTAEAEDADMYGNIVTGGGSEAMRQAREALARYRGGGIPRIIHQMYGLFDTTPSPGRRDRLIGPSLNPDPNPDQATVTAAPRRKVLQQQQTQQQQQQQWPQGHKQRVRSLQGWSGGPEVSMQSWRRLNPGYTHILWGPGDVDELVEVMFPAFAPAFRSFRRMPVLRADLARYLVVFAFGGVYADTDTLCLRAVDGWADGLAPNVSAIVGVEADAGAIAHWERFWGRQLQFCQWTFAAEPAHPLLAHVVFRISQLLEQRPADQLVLDDVIHVTGPSVMSDAVYDYLKSKGRDWHEFEGLTHGTLVGDLLVLPITAFSPGVGHMGAGPVGHPEARVQHLFGGSWRTQGFATHGSGNN</sequence>
<keyword evidence="3" id="KW-1185">Reference proteome</keyword>
<dbReference type="SUPFAM" id="SSF53448">
    <property type="entry name" value="Nucleotide-diphospho-sugar transferases"/>
    <property type="match status" value="1"/>
</dbReference>
<gene>
    <name evidence="2" type="ORF">VaNZ11_005229</name>
</gene>
<feature type="region of interest" description="Disordered" evidence="1">
    <location>
        <begin position="158"/>
        <end position="205"/>
    </location>
</feature>
<organism evidence="2 3">
    <name type="scientific">Volvox africanus</name>
    <dbReference type="NCBI Taxonomy" id="51714"/>
    <lineage>
        <taxon>Eukaryota</taxon>
        <taxon>Viridiplantae</taxon>
        <taxon>Chlorophyta</taxon>
        <taxon>core chlorophytes</taxon>
        <taxon>Chlorophyceae</taxon>
        <taxon>CS clade</taxon>
        <taxon>Chlamydomonadales</taxon>
        <taxon>Volvocaceae</taxon>
        <taxon>Volvox</taxon>
    </lineage>
</organism>
<dbReference type="InterPro" id="IPR029044">
    <property type="entry name" value="Nucleotide-diphossugar_trans"/>
</dbReference>
<dbReference type="Proteomes" id="UP001165090">
    <property type="component" value="Unassembled WGS sequence"/>
</dbReference>
<dbReference type="Pfam" id="PF04488">
    <property type="entry name" value="Gly_transf_sug"/>
    <property type="match status" value="1"/>
</dbReference>
<proteinExistence type="predicted"/>
<reference evidence="2 3" key="1">
    <citation type="journal article" date="2023" name="IScience">
        <title>Expanded male sex-determining region conserved during the evolution of homothallism in the green alga Volvox.</title>
        <authorList>
            <person name="Yamamoto K."/>
            <person name="Matsuzaki R."/>
            <person name="Mahakham W."/>
            <person name="Heman W."/>
            <person name="Sekimoto H."/>
            <person name="Kawachi M."/>
            <person name="Minakuchi Y."/>
            <person name="Toyoda A."/>
            <person name="Nozaki H."/>
        </authorList>
    </citation>
    <scope>NUCLEOTIDE SEQUENCE [LARGE SCALE GENOMIC DNA]</scope>
    <source>
        <strain evidence="2 3">NIES-4468</strain>
    </source>
</reference>
<feature type="compositionally biased region" description="Polar residues" evidence="1">
    <location>
        <begin position="27"/>
        <end position="45"/>
    </location>
</feature>
<feature type="region of interest" description="Disordered" evidence="1">
    <location>
        <begin position="313"/>
        <end position="369"/>
    </location>
</feature>
<feature type="compositionally biased region" description="Low complexity" evidence="1">
    <location>
        <begin position="316"/>
        <end position="327"/>
    </location>
</feature>
<dbReference type="Gene3D" id="3.90.550.20">
    <property type="match status" value="1"/>
</dbReference>
<feature type="compositionally biased region" description="Low complexity" evidence="1">
    <location>
        <begin position="452"/>
        <end position="463"/>
    </location>
</feature>
<feature type="region of interest" description="Disordered" evidence="1">
    <location>
        <begin position="414"/>
        <end position="483"/>
    </location>
</feature>
<dbReference type="InterPro" id="IPR007577">
    <property type="entry name" value="GlycoTrfase_DXD_sugar-bd_CS"/>
</dbReference>
<feature type="non-terminal residue" evidence="2">
    <location>
        <position position="1"/>
    </location>
</feature>
<comment type="caution">
    <text evidence="2">The sequence shown here is derived from an EMBL/GenBank/DDBJ whole genome shotgun (WGS) entry which is preliminary data.</text>
</comment>
<dbReference type="PANTHER" id="PTHR31834:SF1">
    <property type="entry name" value="INITIATION-SPECIFIC ALPHA-1,6-MANNOSYLTRANSFERASE"/>
    <property type="match status" value="1"/>
</dbReference>
<dbReference type="EMBL" id="BSDZ01000013">
    <property type="protein sequence ID" value="GLI62560.1"/>
    <property type="molecule type" value="Genomic_DNA"/>
</dbReference>
<dbReference type="InterPro" id="IPR039367">
    <property type="entry name" value="Och1-like"/>
</dbReference>
<evidence type="ECO:0000313" key="3">
    <source>
        <dbReference type="Proteomes" id="UP001165090"/>
    </source>
</evidence>
<feature type="compositionally biased region" description="Basic and acidic residues" evidence="1">
    <location>
        <begin position="221"/>
        <end position="232"/>
    </location>
</feature>
<feature type="compositionally biased region" description="Basic and acidic residues" evidence="1">
    <location>
        <begin position="240"/>
        <end position="260"/>
    </location>
</feature>
<evidence type="ECO:0000256" key="1">
    <source>
        <dbReference type="SAM" id="MobiDB-lite"/>
    </source>
</evidence>
<feature type="compositionally biased region" description="Basic and acidic residues" evidence="1">
    <location>
        <begin position="14"/>
        <end position="24"/>
    </location>
</feature>
<feature type="region of interest" description="Disordered" evidence="1">
    <location>
        <begin position="1"/>
        <end position="53"/>
    </location>
</feature>
<dbReference type="PANTHER" id="PTHR31834">
    <property type="entry name" value="INITIATION-SPECIFIC ALPHA-1,6-MANNOSYLTRANSFERASE"/>
    <property type="match status" value="1"/>
</dbReference>
<name>A0ABQ5RYA4_9CHLO</name>
<evidence type="ECO:0008006" key="4">
    <source>
        <dbReference type="Google" id="ProtNLM"/>
    </source>
</evidence>
<feature type="compositionally biased region" description="Gly residues" evidence="1">
    <location>
        <begin position="355"/>
        <end position="367"/>
    </location>
</feature>
<protein>
    <recommendedName>
        <fullName evidence="4">Initiation-specific alpha-1,6-mannosyltransferase</fullName>
    </recommendedName>
</protein>
<evidence type="ECO:0000313" key="2">
    <source>
        <dbReference type="EMBL" id="GLI62560.1"/>
    </source>
</evidence>
<feature type="compositionally biased region" description="Basic residues" evidence="1">
    <location>
        <begin position="261"/>
        <end position="270"/>
    </location>
</feature>
<feature type="region of interest" description="Disordered" evidence="1">
    <location>
        <begin position="221"/>
        <end position="286"/>
    </location>
</feature>
<feature type="compositionally biased region" description="Low complexity" evidence="1">
    <location>
        <begin position="181"/>
        <end position="190"/>
    </location>
</feature>
<accession>A0ABQ5RYA4</accession>